<feature type="non-terminal residue" evidence="8">
    <location>
        <position position="1"/>
    </location>
</feature>
<dbReference type="InterPro" id="IPR056887">
    <property type="entry name" value="SYNE1/2_dom"/>
</dbReference>
<dbReference type="FunFam" id="1.20.58.60:FF:000119">
    <property type="entry name" value="nesprin-1 isoform X2"/>
    <property type="match status" value="1"/>
</dbReference>
<dbReference type="FunFam" id="1.20.58.60:FF:000248">
    <property type="entry name" value="Synaptic nuclear envelope 1"/>
    <property type="match status" value="1"/>
</dbReference>
<dbReference type="Pfam" id="PF00435">
    <property type="entry name" value="Spectrin"/>
    <property type="match status" value="4"/>
</dbReference>
<evidence type="ECO:0000256" key="3">
    <source>
        <dbReference type="ARBA" id="ARBA00022737"/>
    </source>
</evidence>
<dbReference type="EMBL" id="JWIN03000008">
    <property type="protein sequence ID" value="KAB1275407.1"/>
    <property type="molecule type" value="Genomic_DNA"/>
</dbReference>
<feature type="compositionally biased region" description="Polar residues" evidence="6">
    <location>
        <begin position="821"/>
        <end position="839"/>
    </location>
</feature>
<dbReference type="Proteomes" id="UP000299084">
    <property type="component" value="Unassembled WGS sequence"/>
</dbReference>
<name>A0A5N4DWH2_CAMDR</name>
<dbReference type="FunFam" id="1.20.58.60:FF:000041">
    <property type="entry name" value="Nesprin-1 isoform 1"/>
    <property type="match status" value="1"/>
</dbReference>
<reference evidence="8 9" key="1">
    <citation type="journal article" date="2019" name="Mol. Ecol. Resour.">
        <title>Improving Illumina assemblies with Hi-C and long reads: an example with the North African dromedary.</title>
        <authorList>
            <person name="Elbers J.P."/>
            <person name="Rogers M.F."/>
            <person name="Perelman P.L."/>
            <person name="Proskuryakova A.A."/>
            <person name="Serdyukova N.A."/>
            <person name="Johnson W.E."/>
            <person name="Horin P."/>
            <person name="Corander J."/>
            <person name="Murphy D."/>
            <person name="Burger P.A."/>
        </authorList>
    </citation>
    <scope>NUCLEOTIDE SEQUENCE [LARGE SCALE GENOMIC DNA]</scope>
    <source>
        <strain evidence="8">Drom800</strain>
        <tissue evidence="8">Blood</tissue>
    </source>
</reference>
<dbReference type="InterPro" id="IPR018159">
    <property type="entry name" value="Spectrin/alpha-actinin"/>
</dbReference>
<organism evidence="8 9">
    <name type="scientific">Camelus dromedarius</name>
    <name type="common">Dromedary</name>
    <name type="synonym">Arabian camel</name>
    <dbReference type="NCBI Taxonomy" id="9838"/>
    <lineage>
        <taxon>Eukaryota</taxon>
        <taxon>Metazoa</taxon>
        <taxon>Chordata</taxon>
        <taxon>Craniata</taxon>
        <taxon>Vertebrata</taxon>
        <taxon>Euteleostomi</taxon>
        <taxon>Mammalia</taxon>
        <taxon>Eutheria</taxon>
        <taxon>Laurasiatheria</taxon>
        <taxon>Artiodactyla</taxon>
        <taxon>Tylopoda</taxon>
        <taxon>Camelidae</taxon>
        <taxon>Camelus</taxon>
    </lineage>
</organism>
<evidence type="ECO:0000256" key="4">
    <source>
        <dbReference type="ARBA" id="ARBA00023136"/>
    </source>
</evidence>
<keyword evidence="3" id="KW-0677">Repeat</keyword>
<evidence type="ECO:0000256" key="2">
    <source>
        <dbReference type="ARBA" id="ARBA00022553"/>
    </source>
</evidence>
<dbReference type="PANTHER" id="PTHR14514:SF3">
    <property type="entry name" value="NESPRIN-1"/>
    <property type="match status" value="1"/>
</dbReference>
<keyword evidence="9" id="KW-1185">Reference proteome</keyword>
<sequence>VKKLKETLVAVQQLDKNMSSLRTWLAHIESELAKPIVYDSCDSEEIQRKLNEQQELQRDIEKHSTGVASVLNLCEVLLHDCDACATDAECDSIQQATRNLDRRWRNICAMSMERRLKIEETWRLWQKFLDDYSRFEEWLKISERTAAFPSSSGVLYTVAKEELKKFEAFQRQVHECLTQLELINKQYRRLARENRTDSACSLKQMVHEGNQRWDNLQKRVTSILRRLKHFIGQREEFETARDSILVWLTEMDLQLTNIEHFSECDVQAKIKQLKAFQQEISLNHSKIEQIIAQGEQLIEKSEPLDAAVIEDELDELRRYCQEVFGRVERYHKKLIRLPLPDDEQDLSDRELELDESAALSDLHWRDTSADSVLSPQPSSNPSLSLAQPLRSERSGRDTPASVDSIPLEWDHDYDLSRDLESAVSRTLPSEDEEGQEEKDFYLRGAVGLSALSLTVKLVKILMVDTAGDPSALESQIRQLGKALDDSRFHMQPTETIIRSKTPTGPELDSSYRGYMKLLGECSGSIDSVKRLEHELKEEEDHFPGFVNLNSTETQTAGVIDRWELIQAQALSKELRMKQNPQRQQQFDSDLSSTLAWLRETEDDLEQLRRLQLSTDIQSIALQIQKLKELQKAVDHRKAIILSINLCSSEFTQAGQEESQDLQDRLSQMNGRWDRVCSLLEEWRGLLQDALMQCQDFHEMSHGLLLMLENIDRRKNEIVPIDSNLDVEMLQDHHKQLTQIRRELLDTQFKVASLQDMSCQLLVNAEGTDCLEAKEKVHVIGNRLKLLLKEVSRHIKELEKLLDMSSSQQDLSSWSSADELDTSGSVSPTSGRSTPNRQRTVTFHCGPGMQAIFLRMANIIKHLGRQVVVEHSWTSQLLGTFVGGASNLDNDRESLLGKN</sequence>
<accession>A0A5N4DWH2</accession>
<evidence type="ECO:0000256" key="6">
    <source>
        <dbReference type="SAM" id="MobiDB-lite"/>
    </source>
</evidence>
<feature type="region of interest" description="Disordered" evidence="6">
    <location>
        <begin position="812"/>
        <end position="839"/>
    </location>
</feature>
<proteinExistence type="predicted"/>
<evidence type="ECO:0000313" key="8">
    <source>
        <dbReference type="EMBL" id="KAB1275407.1"/>
    </source>
</evidence>
<feature type="region of interest" description="Disordered" evidence="6">
    <location>
        <begin position="368"/>
        <end position="405"/>
    </location>
</feature>
<dbReference type="PANTHER" id="PTHR14514">
    <property type="entry name" value="PKA ANCHORING PROTEIN"/>
    <property type="match status" value="1"/>
</dbReference>
<evidence type="ECO:0000259" key="7">
    <source>
        <dbReference type="Pfam" id="PF25035"/>
    </source>
</evidence>
<keyword evidence="4" id="KW-0472">Membrane</keyword>
<dbReference type="AlphaFoldDB" id="A0A5N4DWH2"/>
<dbReference type="Pfam" id="PF25035">
    <property type="entry name" value="SYNE1"/>
    <property type="match status" value="1"/>
</dbReference>
<dbReference type="InterPro" id="IPR002017">
    <property type="entry name" value="Spectrin_repeat"/>
</dbReference>
<dbReference type="CDD" id="cd00176">
    <property type="entry name" value="SPEC"/>
    <property type="match status" value="3"/>
</dbReference>
<keyword evidence="2" id="KW-0597">Phosphoprotein</keyword>
<comment type="caution">
    <text evidence="8">The sequence shown here is derived from an EMBL/GenBank/DDBJ whole genome shotgun (WGS) entry which is preliminary data.</text>
</comment>
<evidence type="ECO:0000256" key="1">
    <source>
        <dbReference type="ARBA" id="ARBA00004126"/>
    </source>
</evidence>
<protein>
    <submittedName>
        <fullName evidence="8">Nesprin-1</fullName>
    </submittedName>
</protein>
<feature type="compositionally biased region" description="Low complexity" evidence="6">
    <location>
        <begin position="371"/>
        <end position="389"/>
    </location>
</feature>
<gene>
    <name evidence="8" type="primary">Nesprin-1</name>
    <name evidence="8" type="ORF">Cadr_000010512</name>
</gene>
<comment type="subcellular location">
    <subcellularLocation>
        <location evidence="1">Nucleus membrane</location>
    </subcellularLocation>
</comment>
<dbReference type="SUPFAM" id="SSF46966">
    <property type="entry name" value="Spectrin repeat"/>
    <property type="match status" value="4"/>
</dbReference>
<dbReference type="SMART" id="SM00150">
    <property type="entry name" value="SPEC"/>
    <property type="match status" value="5"/>
</dbReference>
<evidence type="ECO:0000256" key="5">
    <source>
        <dbReference type="ARBA" id="ARBA00023242"/>
    </source>
</evidence>
<evidence type="ECO:0000313" key="9">
    <source>
        <dbReference type="Proteomes" id="UP000299084"/>
    </source>
</evidence>
<keyword evidence="5" id="KW-0539">Nucleus</keyword>
<feature type="domain" description="Nesprin-1/2" evidence="7">
    <location>
        <begin position="337"/>
        <end position="443"/>
    </location>
</feature>
<dbReference type="Gene3D" id="1.20.58.60">
    <property type="match status" value="4"/>
</dbReference>
<dbReference type="FunFam" id="1.20.58.60:FF:000126">
    <property type="entry name" value="Spectrin repeat containing, nuclear envelope 1a"/>
    <property type="match status" value="1"/>
</dbReference>
<dbReference type="GO" id="GO:0031965">
    <property type="term" value="C:nuclear membrane"/>
    <property type="evidence" value="ECO:0007669"/>
    <property type="project" value="UniProtKB-SubCell"/>
</dbReference>